<dbReference type="AlphaFoldDB" id="A0A6M3J7T9"/>
<protein>
    <submittedName>
        <fullName evidence="1">Uncharacterized protein</fullName>
    </submittedName>
</protein>
<organism evidence="1">
    <name type="scientific">viral metagenome</name>
    <dbReference type="NCBI Taxonomy" id="1070528"/>
    <lineage>
        <taxon>unclassified sequences</taxon>
        <taxon>metagenomes</taxon>
        <taxon>organismal metagenomes</taxon>
    </lineage>
</organism>
<proteinExistence type="predicted"/>
<name>A0A6M3J7T9_9ZZZZ</name>
<evidence type="ECO:0000313" key="1">
    <source>
        <dbReference type="EMBL" id="QJA65764.1"/>
    </source>
</evidence>
<accession>A0A6M3J7T9</accession>
<sequence length="194" mass="20921">MNLGDIRDAIETWITGVTGLRCDWAERPQRFGATRMLLHLRGSRGFGHDEISEDYDAATVLGPAWGDIVGGITPTQTGQRSLTLEVRCETQSQDDDLDAMYYVQLVRDGMSLPGVVNVLDAAECAIGDILMEPRELSFTGDLRRVSSAQMDLALNAASAVAGTPYGTIESAEVTFTGVDEDGATVFEETVTLEA</sequence>
<gene>
    <name evidence="1" type="ORF">MM415B00380_0016</name>
</gene>
<reference evidence="1" key="1">
    <citation type="submission" date="2020-03" db="EMBL/GenBank/DDBJ databases">
        <title>The deep terrestrial virosphere.</title>
        <authorList>
            <person name="Holmfeldt K."/>
            <person name="Nilsson E."/>
            <person name="Simone D."/>
            <person name="Lopez-Fernandez M."/>
            <person name="Wu X."/>
            <person name="de Brujin I."/>
            <person name="Lundin D."/>
            <person name="Andersson A."/>
            <person name="Bertilsson S."/>
            <person name="Dopson M."/>
        </authorList>
    </citation>
    <scope>NUCLEOTIDE SEQUENCE</scope>
    <source>
        <strain evidence="1">MM415B00380</strain>
    </source>
</reference>
<dbReference type="EMBL" id="MT141544">
    <property type="protein sequence ID" value="QJA65764.1"/>
    <property type="molecule type" value="Genomic_DNA"/>
</dbReference>